<evidence type="ECO:0000256" key="18">
    <source>
        <dbReference type="ARBA" id="ARBA00031141"/>
    </source>
</evidence>
<evidence type="ECO:0000256" key="17">
    <source>
        <dbReference type="ARBA" id="ARBA00023273"/>
    </source>
</evidence>
<evidence type="ECO:0000256" key="21">
    <source>
        <dbReference type="SAM" id="SignalP"/>
    </source>
</evidence>
<dbReference type="Pfam" id="PF06365">
    <property type="entry name" value="CD34_antigen"/>
    <property type="match status" value="1"/>
</dbReference>
<evidence type="ECO:0000313" key="22">
    <source>
        <dbReference type="EMBL" id="KAJ7329363.1"/>
    </source>
</evidence>
<keyword evidence="13" id="KW-0130">Cell adhesion</keyword>
<evidence type="ECO:0000256" key="11">
    <source>
        <dbReference type="ARBA" id="ARBA00022692"/>
    </source>
</evidence>
<evidence type="ECO:0000256" key="2">
    <source>
        <dbReference type="ARBA" id="ARBA00004221"/>
    </source>
</evidence>
<name>A0A9Q0XU29_9SAUR</name>
<dbReference type="GO" id="GO:0001726">
    <property type="term" value="C:ruffle"/>
    <property type="evidence" value="ECO:0007669"/>
    <property type="project" value="UniProtKB-SubCell"/>
</dbReference>
<feature type="compositionally biased region" description="Low complexity" evidence="19">
    <location>
        <begin position="49"/>
        <end position="77"/>
    </location>
</feature>
<dbReference type="AlphaFoldDB" id="A0A9Q0XU29"/>
<evidence type="ECO:0000256" key="12">
    <source>
        <dbReference type="ARBA" id="ARBA00022729"/>
    </source>
</evidence>
<evidence type="ECO:0000256" key="9">
    <source>
        <dbReference type="ARBA" id="ARBA00017371"/>
    </source>
</evidence>
<feature type="compositionally biased region" description="Low complexity" evidence="19">
    <location>
        <begin position="250"/>
        <end position="270"/>
    </location>
</feature>
<feature type="region of interest" description="Disordered" evidence="19">
    <location>
        <begin position="145"/>
        <end position="281"/>
    </location>
</feature>
<feature type="compositionally biased region" description="Low complexity" evidence="19">
    <location>
        <begin position="98"/>
        <end position="112"/>
    </location>
</feature>
<keyword evidence="23" id="KW-1185">Reference proteome</keyword>
<evidence type="ECO:0000256" key="6">
    <source>
        <dbReference type="ARBA" id="ARBA00004486"/>
    </source>
</evidence>
<sequence>MRPALQLLLLLLACLGCGVGSTTVSNPTTSPAVTPAATEAKSTGAATITKPSTTTVGSSSSATGTTRQASSAPAVSPVATTGVGATTLKGTTQSLGAVSTATSRTTSVLTTAKPTSPSIADRSTLVTGATTGAKATVATSMTPLTTVTAGGSAPTIASSSDSSGKVPVTSLKPKETSPAVATTASKTLPTTALSTTSAASSSSSIAIPRSDAPAKVAGTGTPGGAVTTSDLRRTSPKQTTPTIPGRTKDGASTPTPAAVSTSSAGVPGSSRTVRTTASPPEIHGPVPTDGSHHQALCLANTKIVCESTRPPEYQGIRMTMNESRTCDSLETSDLKESLMNVFCKAVKPSFSQSRDVCTAVMASIAGHPQELAVLSISVTVCSKNDELSESLAVKVEELEKLGFSNFSYSGKPLDTSTKDPFGSPLVITIICMAASLLLVAAIYGCCHQRISRRKDQQRLTEELQTMENGYHDNPTLEVMETSAEMQEKKINLNGELGDSWIVPMDSLMKEDLEEEEEDTHL</sequence>
<accession>A0A9Q0XU29</accession>
<evidence type="ECO:0000256" key="15">
    <source>
        <dbReference type="ARBA" id="ARBA00023136"/>
    </source>
</evidence>
<keyword evidence="15 20" id="KW-0472">Membrane</keyword>
<evidence type="ECO:0000256" key="14">
    <source>
        <dbReference type="ARBA" id="ARBA00022989"/>
    </source>
</evidence>
<dbReference type="GO" id="GO:0045121">
    <property type="term" value="C:membrane raft"/>
    <property type="evidence" value="ECO:0007669"/>
    <property type="project" value="UniProtKB-SubCell"/>
</dbReference>
<dbReference type="GO" id="GO:0030175">
    <property type="term" value="C:filopodium"/>
    <property type="evidence" value="ECO:0007669"/>
    <property type="project" value="UniProtKB-SubCell"/>
</dbReference>
<feature type="region of interest" description="Disordered" evidence="19">
    <location>
        <begin position="24"/>
        <end position="77"/>
    </location>
</feature>
<comment type="subcellular location">
    <subcellularLocation>
        <location evidence="2">Apical cell membrane</location>
    </subcellularLocation>
    <subcellularLocation>
        <location evidence="6">Cell projection</location>
        <location evidence="6">Filopodium</location>
    </subcellularLocation>
    <subcellularLocation>
        <location evidence="7">Cell projection</location>
        <location evidence="7">Lamellipodium</location>
    </subcellularLocation>
    <subcellularLocation>
        <location evidence="1">Cell projection</location>
        <location evidence="1">Microvillus</location>
    </subcellularLocation>
    <subcellularLocation>
        <location evidence="4">Cell projection</location>
        <location evidence="4">Ruffle</location>
    </subcellularLocation>
    <subcellularLocation>
        <location evidence="3">Membrane raft</location>
    </subcellularLocation>
    <subcellularLocation>
        <location evidence="5">Membrane</location>
        <topology evidence="5">Single-pass type I membrane protein</topology>
    </subcellularLocation>
</comment>
<dbReference type="EMBL" id="JAPFRF010000006">
    <property type="protein sequence ID" value="KAJ7329363.1"/>
    <property type="molecule type" value="Genomic_DNA"/>
</dbReference>
<feature type="compositionally biased region" description="Low complexity" evidence="19">
    <location>
        <begin position="181"/>
        <end position="228"/>
    </location>
</feature>
<evidence type="ECO:0000256" key="19">
    <source>
        <dbReference type="SAM" id="MobiDB-lite"/>
    </source>
</evidence>
<dbReference type="GO" id="GO:0016324">
    <property type="term" value="C:apical plasma membrane"/>
    <property type="evidence" value="ECO:0007669"/>
    <property type="project" value="UniProtKB-SubCell"/>
</dbReference>
<keyword evidence="11 20" id="KW-0812">Transmembrane</keyword>
<evidence type="ECO:0000256" key="16">
    <source>
        <dbReference type="ARBA" id="ARBA00023180"/>
    </source>
</evidence>
<dbReference type="GO" id="GO:0030027">
    <property type="term" value="C:lamellipodium"/>
    <property type="evidence" value="ECO:0007669"/>
    <property type="project" value="UniProtKB-SubCell"/>
</dbReference>
<protein>
    <recommendedName>
        <fullName evidence="9">Podocalyxin</fullName>
    </recommendedName>
    <alternativeName>
        <fullName evidence="18">Podocalyxin-like protein 1</fullName>
    </alternativeName>
</protein>
<dbReference type="PANTHER" id="PTHR12067">
    <property type="entry name" value="PODOCALYXIN"/>
    <property type="match status" value="1"/>
</dbReference>
<keyword evidence="12 21" id="KW-0732">Signal</keyword>
<keyword evidence="16" id="KW-0325">Glycoprotein</keyword>
<feature type="chain" id="PRO_5040271492" description="Podocalyxin" evidence="21">
    <location>
        <begin position="21"/>
        <end position="521"/>
    </location>
</feature>
<evidence type="ECO:0000256" key="13">
    <source>
        <dbReference type="ARBA" id="ARBA00022889"/>
    </source>
</evidence>
<dbReference type="Proteomes" id="UP001142489">
    <property type="component" value="Unassembled WGS sequence"/>
</dbReference>
<dbReference type="PANTHER" id="PTHR12067:SF5">
    <property type="entry name" value="PODOCALYXIN"/>
    <property type="match status" value="1"/>
</dbReference>
<evidence type="ECO:0000313" key="23">
    <source>
        <dbReference type="Proteomes" id="UP001142489"/>
    </source>
</evidence>
<feature type="region of interest" description="Disordered" evidence="19">
    <location>
        <begin position="98"/>
        <end position="120"/>
    </location>
</feature>
<dbReference type="GO" id="GO:0016477">
    <property type="term" value="P:cell migration"/>
    <property type="evidence" value="ECO:0007669"/>
    <property type="project" value="InterPro"/>
</dbReference>
<feature type="compositionally biased region" description="Low complexity" evidence="19">
    <location>
        <begin position="24"/>
        <end position="38"/>
    </location>
</feature>
<reference evidence="22" key="1">
    <citation type="journal article" date="2023" name="DNA Res.">
        <title>Chromosome-level genome assembly of Phrynocephalus forsythii using third-generation DNA sequencing and Hi-C analysis.</title>
        <authorList>
            <person name="Qi Y."/>
            <person name="Zhao W."/>
            <person name="Zhao Y."/>
            <person name="Niu C."/>
            <person name="Cao S."/>
            <person name="Zhang Y."/>
        </authorList>
    </citation>
    <scope>NUCLEOTIDE SEQUENCE</scope>
    <source>
        <tissue evidence="22">Muscle</tissue>
    </source>
</reference>
<feature type="signal peptide" evidence="21">
    <location>
        <begin position="1"/>
        <end position="20"/>
    </location>
</feature>
<dbReference type="GO" id="GO:0022408">
    <property type="term" value="P:negative regulation of cell-cell adhesion"/>
    <property type="evidence" value="ECO:0007669"/>
    <property type="project" value="TreeGrafter"/>
</dbReference>
<evidence type="ECO:0000256" key="3">
    <source>
        <dbReference type="ARBA" id="ARBA00004285"/>
    </source>
</evidence>
<dbReference type="GO" id="GO:0032534">
    <property type="term" value="P:regulation of microvillus assembly"/>
    <property type="evidence" value="ECO:0007669"/>
    <property type="project" value="TreeGrafter"/>
</dbReference>
<dbReference type="GO" id="GO:0033634">
    <property type="term" value="P:positive regulation of cell-cell adhesion mediated by integrin"/>
    <property type="evidence" value="ECO:0007669"/>
    <property type="project" value="TreeGrafter"/>
</dbReference>
<dbReference type="InterPro" id="IPR017403">
    <property type="entry name" value="PODXL"/>
</dbReference>
<comment type="similarity">
    <text evidence="8">Belongs to the podocalyxin family.</text>
</comment>
<feature type="transmembrane region" description="Helical" evidence="20">
    <location>
        <begin position="425"/>
        <end position="446"/>
    </location>
</feature>
<proteinExistence type="inferred from homology"/>
<keyword evidence="14 20" id="KW-1133">Transmembrane helix</keyword>
<evidence type="ECO:0000256" key="10">
    <source>
        <dbReference type="ARBA" id="ARBA00022475"/>
    </source>
</evidence>
<gene>
    <name evidence="22" type="ORF">JRQ81_015537</name>
</gene>
<evidence type="ECO:0000256" key="5">
    <source>
        <dbReference type="ARBA" id="ARBA00004479"/>
    </source>
</evidence>
<evidence type="ECO:0000256" key="8">
    <source>
        <dbReference type="ARBA" id="ARBA00007029"/>
    </source>
</evidence>
<evidence type="ECO:0000256" key="4">
    <source>
        <dbReference type="ARBA" id="ARBA00004466"/>
    </source>
</evidence>
<comment type="caution">
    <text evidence="22">The sequence shown here is derived from an EMBL/GenBank/DDBJ whole genome shotgun (WGS) entry which is preliminary data.</text>
</comment>
<dbReference type="GO" id="GO:0031528">
    <property type="term" value="C:microvillus membrane"/>
    <property type="evidence" value="ECO:0007669"/>
    <property type="project" value="TreeGrafter"/>
</dbReference>
<keyword evidence="17" id="KW-0966">Cell projection</keyword>
<keyword evidence="10" id="KW-1003">Cell membrane</keyword>
<evidence type="ECO:0000256" key="1">
    <source>
        <dbReference type="ARBA" id="ARBA00004105"/>
    </source>
</evidence>
<dbReference type="InterPro" id="IPR013836">
    <property type="entry name" value="CD34/Podocalyxin"/>
</dbReference>
<organism evidence="22 23">
    <name type="scientific">Phrynocephalus forsythii</name>
    <dbReference type="NCBI Taxonomy" id="171643"/>
    <lineage>
        <taxon>Eukaryota</taxon>
        <taxon>Metazoa</taxon>
        <taxon>Chordata</taxon>
        <taxon>Craniata</taxon>
        <taxon>Vertebrata</taxon>
        <taxon>Euteleostomi</taxon>
        <taxon>Lepidosauria</taxon>
        <taxon>Squamata</taxon>
        <taxon>Bifurcata</taxon>
        <taxon>Unidentata</taxon>
        <taxon>Episquamata</taxon>
        <taxon>Toxicofera</taxon>
        <taxon>Iguania</taxon>
        <taxon>Acrodonta</taxon>
        <taxon>Agamidae</taxon>
        <taxon>Agaminae</taxon>
        <taxon>Phrynocephalus</taxon>
    </lineage>
</organism>
<evidence type="ECO:0000256" key="20">
    <source>
        <dbReference type="SAM" id="Phobius"/>
    </source>
</evidence>
<dbReference type="OrthoDB" id="9948358at2759"/>
<dbReference type="GO" id="GO:0007155">
    <property type="term" value="P:cell adhesion"/>
    <property type="evidence" value="ECO:0007669"/>
    <property type="project" value="UniProtKB-KW"/>
</dbReference>
<evidence type="ECO:0000256" key="7">
    <source>
        <dbReference type="ARBA" id="ARBA00004510"/>
    </source>
</evidence>